<organism evidence="2 3">
    <name type="scientific">Mycobacteroides abscessus subsp. bolletii CRM-0020</name>
    <dbReference type="NCBI Taxonomy" id="1306401"/>
    <lineage>
        <taxon>Bacteria</taxon>
        <taxon>Bacillati</taxon>
        <taxon>Actinomycetota</taxon>
        <taxon>Actinomycetes</taxon>
        <taxon>Mycobacteriales</taxon>
        <taxon>Mycobacteriaceae</taxon>
        <taxon>Mycobacteroides</taxon>
        <taxon>Mycobacteroides abscessus</taxon>
    </lineage>
</organism>
<gene>
    <name evidence="2" type="ORF">J108_15490</name>
</gene>
<comment type="caution">
    <text evidence="2">The sequence shown here is derived from an EMBL/GenBank/DDBJ whole genome shotgun (WGS) entry which is preliminary data.</text>
</comment>
<dbReference type="AlphaFoldDB" id="A0A829HTK7"/>
<protein>
    <submittedName>
        <fullName evidence="2">Uncharacterized protein</fullName>
    </submittedName>
</protein>
<name>A0A829HTK7_9MYCO</name>
<evidence type="ECO:0000256" key="1">
    <source>
        <dbReference type="SAM" id="MobiDB-lite"/>
    </source>
</evidence>
<dbReference type="Proteomes" id="UP000014969">
    <property type="component" value="Unassembled WGS sequence"/>
</dbReference>
<feature type="region of interest" description="Disordered" evidence="1">
    <location>
        <begin position="1"/>
        <end position="33"/>
    </location>
</feature>
<sequence>MALWKRERSDSEMNSDSNHLSLEAQEDDVWGAPPPDATTLMQRVHWLRKQPVDSYQPEDLRVLISQGVGLSILMPVVLGRLRKDPLLEGDFYPGDVLSAVLRVSSTYWEDNPIQRAELEAIISGIDSQNLAAAIETFRKTNLTL</sequence>
<evidence type="ECO:0000313" key="2">
    <source>
        <dbReference type="EMBL" id="EPQ22675.1"/>
    </source>
</evidence>
<proteinExistence type="predicted"/>
<feature type="compositionally biased region" description="Basic and acidic residues" evidence="1">
    <location>
        <begin position="1"/>
        <end position="11"/>
    </location>
</feature>
<dbReference type="Pfam" id="PF18616">
    <property type="entry name" value="CdiI_3"/>
    <property type="match status" value="1"/>
</dbReference>
<reference evidence="2 3" key="1">
    <citation type="journal article" date="2013" name="Genome Announc.">
        <title>Genome Sequence of an Epidemic Isolate of Mycobacterium abscessus subsp. bolletii from Rio de Janeiro, Brazil.</title>
        <authorList>
            <person name="Davidson R.M."/>
            <person name="Reynolds P.R."/>
            <person name="Farias-Hesson E."/>
            <person name="Duarte R.S."/>
            <person name="Jackson M."/>
            <person name="Strong M."/>
        </authorList>
    </citation>
    <scope>NUCLEOTIDE SEQUENCE [LARGE SCALE GENOMIC DNA]</scope>
    <source>
        <strain evidence="2 3">CRM-0020</strain>
    </source>
</reference>
<dbReference type="InterPro" id="IPR040547">
    <property type="entry name" value="CdiI"/>
</dbReference>
<dbReference type="EMBL" id="ATFQ01000023">
    <property type="protein sequence ID" value="EPQ22675.1"/>
    <property type="molecule type" value="Genomic_DNA"/>
</dbReference>
<accession>A0A829HTK7</accession>
<dbReference type="CDD" id="cd20691">
    <property type="entry name" value="CdiI_EC536-like"/>
    <property type="match status" value="1"/>
</dbReference>
<evidence type="ECO:0000313" key="3">
    <source>
        <dbReference type="Proteomes" id="UP000014969"/>
    </source>
</evidence>